<evidence type="ECO:0000259" key="1">
    <source>
        <dbReference type="Pfam" id="PF13020"/>
    </source>
</evidence>
<accession>A0A6N8UCC6</accession>
<proteinExistence type="predicted"/>
<dbReference type="EMBL" id="WUUQ01000002">
    <property type="protein sequence ID" value="MXQ73297.1"/>
    <property type="molecule type" value="Genomic_DNA"/>
</dbReference>
<reference evidence="3 4" key="2">
    <citation type="submission" date="2020-01" db="EMBL/GenBank/DDBJ databases">
        <title>Clostridiaceae sp. nov. isolated from the gut of human by culturomics.</title>
        <authorList>
            <person name="Chang Y."/>
        </authorList>
    </citation>
    <scope>NUCLEOTIDE SEQUENCE [LARGE SCALE GENOMIC DNA]</scope>
    <source>
        <strain evidence="3 4">DONG20-135</strain>
    </source>
</reference>
<organism evidence="3 4">
    <name type="scientific">Copranaerobaculum intestinale</name>
    <dbReference type="NCBI Taxonomy" id="2692629"/>
    <lineage>
        <taxon>Bacteria</taxon>
        <taxon>Bacillati</taxon>
        <taxon>Bacillota</taxon>
        <taxon>Erysipelotrichia</taxon>
        <taxon>Erysipelotrichales</taxon>
        <taxon>Erysipelotrichaceae</taxon>
        <taxon>Copranaerobaculum</taxon>
    </lineage>
</organism>
<dbReference type="Proteomes" id="UP000434036">
    <property type="component" value="Unassembled WGS sequence"/>
</dbReference>
<gene>
    <name evidence="3" type="ORF">GSF08_05020</name>
</gene>
<dbReference type="InterPro" id="IPR058712">
    <property type="entry name" value="SRA_ScoMcrA"/>
</dbReference>
<dbReference type="InterPro" id="IPR024975">
    <property type="entry name" value="NOV_C"/>
</dbReference>
<evidence type="ECO:0000313" key="4">
    <source>
        <dbReference type="Proteomes" id="UP000434036"/>
    </source>
</evidence>
<dbReference type="Pfam" id="PF26348">
    <property type="entry name" value="SRA_ScoMcrA"/>
    <property type="match status" value="1"/>
</dbReference>
<name>A0A6N8UCC6_9FIRM</name>
<feature type="domain" description="ScoMcrA-like SRA" evidence="2">
    <location>
        <begin position="7"/>
        <end position="135"/>
    </location>
</feature>
<evidence type="ECO:0000313" key="3">
    <source>
        <dbReference type="EMBL" id="MXQ73297.1"/>
    </source>
</evidence>
<feature type="domain" description="Protein NO VEIN C-terminal" evidence="1">
    <location>
        <begin position="204"/>
        <end position="295"/>
    </location>
</feature>
<dbReference type="AlphaFoldDB" id="A0A6N8UCC6"/>
<dbReference type="RefSeq" id="WP_160624758.1">
    <property type="nucleotide sequence ID" value="NZ_WUUQ01000002.1"/>
</dbReference>
<protein>
    <submittedName>
        <fullName evidence="3">DUF3883 domain-containing protein</fullName>
    </submittedName>
</protein>
<evidence type="ECO:0000259" key="2">
    <source>
        <dbReference type="Pfam" id="PF26348"/>
    </source>
</evidence>
<keyword evidence="4" id="KW-1185">Reference proteome</keyword>
<reference evidence="3 4" key="1">
    <citation type="submission" date="2019-12" db="EMBL/GenBank/DDBJ databases">
        <authorList>
            <person name="Yang R."/>
        </authorList>
    </citation>
    <scope>NUCLEOTIDE SEQUENCE [LARGE SCALE GENOMIC DNA]</scope>
    <source>
        <strain evidence="3 4">DONG20-135</strain>
    </source>
</reference>
<sequence>MLEIEAGTIFENFKAIKEATGCVPYSGIAINKKNKHILLVSKVEDNIYHDHQEGPILFYRGAGQVGDQTVTRGSNKTLYNALKKINKYHVYLAIKDKNYIFKGEVILSKNYSDVLYERKPDKNGDERQVVIFPLEIKDNNYEMEFKLFNETLHNLNIDNVFLEEDKVHTNLPASGSYSSSNKVINRIAFEKQREQAKRIGDLSEQLVEKHEKAFLESIGRIDLAEQVKIIENDGEGFDVLSFMSNGDKKFIEVKGTTLGKFTPFFISENELQKAEVLENYRLYRVYHLSSKPKFTSYTLREFYEIFNMEPASYICKVRTKEDYENHQDS</sequence>
<dbReference type="Pfam" id="PF13020">
    <property type="entry name" value="NOV_C"/>
    <property type="match status" value="1"/>
</dbReference>
<comment type="caution">
    <text evidence="3">The sequence shown here is derived from an EMBL/GenBank/DDBJ whole genome shotgun (WGS) entry which is preliminary data.</text>
</comment>